<sequence>MREALPVSDFEWMTKDEIACLNIDDVPDDAPTGYILEASHCRSHTVNNHSLTCFKCGRKNHKADACWSGANDRPQASCVYSLVRVTNREGIRNGYLELKIGERIPIDTPYYSGVITALCMAEALYDLILGNIEGARAPDDPKTAVEQPISSEPSEEEAVAAVVTRAQPLNRNYADDDEEDEWLKQWFSQFGKKLMCSDSGGKIEFQREGGLLYRS</sequence>
<proteinExistence type="predicted"/>
<name>A0AC60QFZ8_IXOPE</name>
<reference evidence="1 2" key="1">
    <citation type="journal article" date="2020" name="Cell">
        <title>Large-Scale Comparative Analyses of Tick Genomes Elucidate Their Genetic Diversity and Vector Capacities.</title>
        <authorList>
            <consortium name="Tick Genome and Microbiome Consortium (TIGMIC)"/>
            <person name="Jia N."/>
            <person name="Wang J."/>
            <person name="Shi W."/>
            <person name="Du L."/>
            <person name="Sun Y."/>
            <person name="Zhan W."/>
            <person name="Jiang J.F."/>
            <person name="Wang Q."/>
            <person name="Zhang B."/>
            <person name="Ji P."/>
            <person name="Bell-Sakyi L."/>
            <person name="Cui X.M."/>
            <person name="Yuan T.T."/>
            <person name="Jiang B.G."/>
            <person name="Yang W.F."/>
            <person name="Lam T.T."/>
            <person name="Chang Q.C."/>
            <person name="Ding S.J."/>
            <person name="Wang X.J."/>
            <person name="Zhu J.G."/>
            <person name="Ruan X.D."/>
            <person name="Zhao L."/>
            <person name="Wei J.T."/>
            <person name="Ye R.Z."/>
            <person name="Que T.C."/>
            <person name="Du C.H."/>
            <person name="Zhou Y.H."/>
            <person name="Cheng J.X."/>
            <person name="Dai P.F."/>
            <person name="Guo W.B."/>
            <person name="Han X.H."/>
            <person name="Huang E.J."/>
            <person name="Li L.F."/>
            <person name="Wei W."/>
            <person name="Gao Y.C."/>
            <person name="Liu J.Z."/>
            <person name="Shao H.Z."/>
            <person name="Wang X."/>
            <person name="Wang C.C."/>
            <person name="Yang T.C."/>
            <person name="Huo Q.B."/>
            <person name="Li W."/>
            <person name="Chen H.Y."/>
            <person name="Chen S.E."/>
            <person name="Zhou L.G."/>
            <person name="Ni X.B."/>
            <person name="Tian J.H."/>
            <person name="Sheng Y."/>
            <person name="Liu T."/>
            <person name="Pan Y.S."/>
            <person name="Xia L.Y."/>
            <person name="Li J."/>
            <person name="Zhao F."/>
            <person name="Cao W.C."/>
        </authorList>
    </citation>
    <scope>NUCLEOTIDE SEQUENCE [LARGE SCALE GENOMIC DNA]</scope>
    <source>
        <strain evidence="1">Iper-2018</strain>
    </source>
</reference>
<organism evidence="1 2">
    <name type="scientific">Ixodes persulcatus</name>
    <name type="common">Taiga tick</name>
    <dbReference type="NCBI Taxonomy" id="34615"/>
    <lineage>
        <taxon>Eukaryota</taxon>
        <taxon>Metazoa</taxon>
        <taxon>Ecdysozoa</taxon>
        <taxon>Arthropoda</taxon>
        <taxon>Chelicerata</taxon>
        <taxon>Arachnida</taxon>
        <taxon>Acari</taxon>
        <taxon>Parasitiformes</taxon>
        <taxon>Ixodida</taxon>
        <taxon>Ixodoidea</taxon>
        <taxon>Ixodidae</taxon>
        <taxon>Ixodinae</taxon>
        <taxon>Ixodes</taxon>
    </lineage>
</organism>
<accession>A0AC60QFZ8</accession>
<gene>
    <name evidence="1" type="ORF">HPB47_020195</name>
</gene>
<evidence type="ECO:0000313" key="1">
    <source>
        <dbReference type="EMBL" id="KAG0433142.1"/>
    </source>
</evidence>
<comment type="caution">
    <text evidence="1">The sequence shown here is derived from an EMBL/GenBank/DDBJ whole genome shotgun (WGS) entry which is preliminary data.</text>
</comment>
<keyword evidence="2" id="KW-1185">Reference proteome</keyword>
<protein>
    <submittedName>
        <fullName evidence="1">Uncharacterized protein</fullName>
    </submittedName>
</protein>
<evidence type="ECO:0000313" key="2">
    <source>
        <dbReference type="Proteomes" id="UP000805193"/>
    </source>
</evidence>
<dbReference type="EMBL" id="JABSTQ010009081">
    <property type="protein sequence ID" value="KAG0433142.1"/>
    <property type="molecule type" value="Genomic_DNA"/>
</dbReference>
<dbReference type="Proteomes" id="UP000805193">
    <property type="component" value="Unassembled WGS sequence"/>
</dbReference>